<dbReference type="AlphaFoldDB" id="A0A4Q5LQW2"/>
<dbReference type="InterPro" id="IPR008538">
    <property type="entry name" value="Uma2"/>
</dbReference>
<dbReference type="PANTHER" id="PTHR36558:SF1">
    <property type="entry name" value="RESTRICTION ENDONUCLEASE DOMAIN-CONTAINING PROTEIN-RELATED"/>
    <property type="match status" value="1"/>
</dbReference>
<evidence type="ECO:0000313" key="3">
    <source>
        <dbReference type="Proteomes" id="UP000293162"/>
    </source>
</evidence>
<comment type="caution">
    <text evidence="2">The sequence shown here is derived from an EMBL/GenBank/DDBJ whole genome shotgun (WGS) entry which is preliminary data.</text>
</comment>
<organism evidence="2 3">
    <name type="scientific">Emticicia agri</name>
    <dbReference type="NCBI Taxonomy" id="2492393"/>
    <lineage>
        <taxon>Bacteria</taxon>
        <taxon>Pseudomonadati</taxon>
        <taxon>Bacteroidota</taxon>
        <taxon>Cytophagia</taxon>
        <taxon>Cytophagales</taxon>
        <taxon>Leadbetterellaceae</taxon>
        <taxon>Emticicia</taxon>
    </lineage>
</organism>
<dbReference type="SUPFAM" id="SSF52980">
    <property type="entry name" value="Restriction endonuclease-like"/>
    <property type="match status" value="1"/>
</dbReference>
<dbReference type="InterPro" id="IPR012296">
    <property type="entry name" value="Nuclease_put_TT1808"/>
</dbReference>
<dbReference type="OrthoDB" id="668969at2"/>
<feature type="domain" description="Putative restriction endonuclease" evidence="1">
    <location>
        <begin position="12"/>
        <end position="172"/>
    </location>
</feature>
<dbReference type="CDD" id="cd06260">
    <property type="entry name" value="DUF820-like"/>
    <property type="match status" value="1"/>
</dbReference>
<gene>
    <name evidence="2" type="ORF">EWM59_26440</name>
</gene>
<keyword evidence="2" id="KW-0378">Hydrolase</keyword>
<keyword evidence="2" id="KW-0540">Nuclease</keyword>
<sequence length="197" mass="23576">MGQADLKKYYSVEEYFELEEISNLRHEYYKGKFFELESSTLNHNRIIGNIANNLLPIVRKRGWDIFTESVKLETIKENCYLYPDVMLTCDADDLKQEFFIRQPSLIIEVLSDSTTQYDHDFKLRQYKSIRSVQYYMLVSQNEVRIELYSRLNDFQWQYEDVVELSQTINLEKLNITLSLVKTYNNIIFDSTEESNNH</sequence>
<accession>A0A4Q5LQW2</accession>
<proteinExistence type="predicted"/>
<dbReference type="Pfam" id="PF05685">
    <property type="entry name" value="Uma2"/>
    <property type="match status" value="1"/>
</dbReference>
<keyword evidence="3" id="KW-1185">Reference proteome</keyword>
<evidence type="ECO:0000259" key="1">
    <source>
        <dbReference type="Pfam" id="PF05685"/>
    </source>
</evidence>
<dbReference type="EMBL" id="SEWF01000086">
    <property type="protein sequence ID" value="RYU91845.1"/>
    <property type="molecule type" value="Genomic_DNA"/>
</dbReference>
<evidence type="ECO:0000313" key="2">
    <source>
        <dbReference type="EMBL" id="RYU91845.1"/>
    </source>
</evidence>
<dbReference type="PANTHER" id="PTHR36558">
    <property type="entry name" value="GLR1098 PROTEIN"/>
    <property type="match status" value="1"/>
</dbReference>
<name>A0A4Q5LQW2_9BACT</name>
<dbReference type="RefSeq" id="WP_130024229.1">
    <property type="nucleotide sequence ID" value="NZ_SEWF01000086.1"/>
</dbReference>
<dbReference type="InterPro" id="IPR011335">
    <property type="entry name" value="Restrct_endonuc-II-like"/>
</dbReference>
<dbReference type="Proteomes" id="UP000293162">
    <property type="component" value="Unassembled WGS sequence"/>
</dbReference>
<reference evidence="2 3" key="1">
    <citation type="submission" date="2019-02" db="EMBL/GenBank/DDBJ databases">
        <title>Bacterial novel species Emticicia sp. 17J42-9 isolated from soil.</title>
        <authorList>
            <person name="Jung H.-Y."/>
        </authorList>
    </citation>
    <scope>NUCLEOTIDE SEQUENCE [LARGE SCALE GENOMIC DNA]</scope>
    <source>
        <strain evidence="2 3">17J42-9</strain>
    </source>
</reference>
<protein>
    <submittedName>
        <fullName evidence="2">Uma2 family endonuclease</fullName>
    </submittedName>
</protein>
<keyword evidence="2" id="KW-0255">Endonuclease</keyword>
<dbReference type="Gene3D" id="3.90.1570.10">
    <property type="entry name" value="tt1808, chain A"/>
    <property type="match status" value="1"/>
</dbReference>
<dbReference type="GO" id="GO:0004519">
    <property type="term" value="F:endonuclease activity"/>
    <property type="evidence" value="ECO:0007669"/>
    <property type="project" value="UniProtKB-KW"/>
</dbReference>